<dbReference type="NCBIfam" id="NF001244">
    <property type="entry name" value="PRK00216.1-5"/>
    <property type="match status" value="1"/>
</dbReference>
<dbReference type="EC" id="2.1.1.163" evidence="4"/>
<dbReference type="CDD" id="cd02440">
    <property type="entry name" value="AdoMet_MTases"/>
    <property type="match status" value="1"/>
</dbReference>
<dbReference type="PROSITE" id="PS51608">
    <property type="entry name" value="SAM_MT_UBIE"/>
    <property type="match status" value="1"/>
</dbReference>
<evidence type="ECO:0000256" key="2">
    <source>
        <dbReference type="ARBA" id="ARBA00022679"/>
    </source>
</evidence>
<comment type="function">
    <text evidence="4">Methyltransferase required for the conversion of demethylmenaquinol (DMKH2) to menaquinol (MKH2).</text>
</comment>
<dbReference type="GO" id="GO:0032259">
    <property type="term" value="P:methylation"/>
    <property type="evidence" value="ECO:0007669"/>
    <property type="project" value="UniProtKB-KW"/>
</dbReference>
<gene>
    <name evidence="5" type="primary">ubiE</name>
    <name evidence="4" type="synonym">menG</name>
    <name evidence="5" type="ORF">QS713_03290</name>
</gene>
<dbReference type="GO" id="GO:0008425">
    <property type="term" value="F:2-methoxy-6-polyprenyl-1,4-benzoquinol methyltransferase activity"/>
    <property type="evidence" value="ECO:0007669"/>
    <property type="project" value="UniProtKB-EC"/>
</dbReference>
<comment type="similarity">
    <text evidence="4">Belongs to the class I-like SAM-binding methyltransferase superfamily. MenG/UbiE family.</text>
</comment>
<protein>
    <recommendedName>
        <fullName evidence="4">Demethylmenaquinone methyltransferase</fullName>
        <ecNumber evidence="4">2.1.1.163</ecNumber>
    </recommendedName>
</protein>
<evidence type="ECO:0000313" key="5">
    <source>
        <dbReference type="EMBL" id="MDT3767092.1"/>
    </source>
</evidence>
<feature type="binding site" evidence="4">
    <location>
        <begin position="111"/>
        <end position="112"/>
    </location>
    <ligand>
        <name>S-adenosyl-L-methionine</name>
        <dbReference type="ChEBI" id="CHEBI:59789"/>
    </ligand>
</feature>
<evidence type="ECO:0000313" key="6">
    <source>
        <dbReference type="Proteomes" id="UP001247542"/>
    </source>
</evidence>
<dbReference type="HAMAP" id="MF_01813">
    <property type="entry name" value="MenG_UbiE_methyltr"/>
    <property type="match status" value="1"/>
</dbReference>
<dbReference type="Gene3D" id="3.40.50.150">
    <property type="entry name" value="Vaccinia Virus protein VP39"/>
    <property type="match status" value="1"/>
</dbReference>
<dbReference type="PROSITE" id="PS01184">
    <property type="entry name" value="UBIE_2"/>
    <property type="match status" value="1"/>
</dbReference>
<keyword evidence="1 4" id="KW-0489">Methyltransferase</keyword>
<name>A0ABU3IC93_9ACTO</name>
<organism evidence="5 6">
    <name type="scientific">Gleimia hominis</name>
    <dbReference type="NCBI Taxonomy" id="595468"/>
    <lineage>
        <taxon>Bacteria</taxon>
        <taxon>Bacillati</taxon>
        <taxon>Actinomycetota</taxon>
        <taxon>Actinomycetes</taxon>
        <taxon>Actinomycetales</taxon>
        <taxon>Actinomycetaceae</taxon>
        <taxon>Gleimia</taxon>
    </lineage>
</organism>
<keyword evidence="3 4" id="KW-0949">S-adenosyl-L-methionine</keyword>
<dbReference type="Proteomes" id="UP001247542">
    <property type="component" value="Unassembled WGS sequence"/>
</dbReference>
<comment type="caution">
    <text evidence="5">The sequence shown here is derived from an EMBL/GenBank/DDBJ whole genome shotgun (WGS) entry which is preliminary data.</text>
</comment>
<evidence type="ECO:0000256" key="4">
    <source>
        <dbReference type="HAMAP-Rule" id="MF_01813"/>
    </source>
</evidence>
<dbReference type="NCBIfam" id="TIGR01934">
    <property type="entry name" value="MenG_MenH_UbiE"/>
    <property type="match status" value="1"/>
</dbReference>
<dbReference type="PANTHER" id="PTHR43591">
    <property type="entry name" value="METHYLTRANSFERASE"/>
    <property type="match status" value="1"/>
</dbReference>
<keyword evidence="6" id="KW-1185">Reference proteome</keyword>
<dbReference type="InterPro" id="IPR029063">
    <property type="entry name" value="SAM-dependent_MTases_sf"/>
</dbReference>
<feature type="binding site" evidence="4">
    <location>
        <position position="89"/>
    </location>
    <ligand>
        <name>S-adenosyl-L-methionine</name>
        <dbReference type="ChEBI" id="CHEBI:59789"/>
    </ligand>
</feature>
<proteinExistence type="inferred from homology"/>
<reference evidence="5 6" key="1">
    <citation type="submission" date="2023-06" db="EMBL/GenBank/DDBJ databases">
        <title>Draft genome sequence of Gleimia hominis type strain CCUG 57540T.</title>
        <authorList>
            <person name="Salva-Serra F."/>
            <person name="Cardew S."/>
            <person name="Jensie Markopoulos S."/>
            <person name="Ohlen M."/>
            <person name="Inganas E."/>
            <person name="Svensson-Stadler L."/>
            <person name="Moore E.R.B."/>
        </authorList>
    </citation>
    <scope>NUCLEOTIDE SEQUENCE [LARGE SCALE GENOMIC DNA]</scope>
    <source>
        <strain evidence="5 6">CCUG 57540</strain>
    </source>
</reference>
<evidence type="ECO:0000256" key="3">
    <source>
        <dbReference type="ARBA" id="ARBA00022691"/>
    </source>
</evidence>
<dbReference type="SUPFAM" id="SSF53335">
    <property type="entry name" value="S-adenosyl-L-methionine-dependent methyltransferases"/>
    <property type="match status" value="1"/>
</dbReference>
<accession>A0ABU3IC93</accession>
<dbReference type="InterPro" id="IPR023576">
    <property type="entry name" value="UbiE/COQ5_MeTrFase_CS"/>
</dbReference>
<evidence type="ECO:0000256" key="1">
    <source>
        <dbReference type="ARBA" id="ARBA00022603"/>
    </source>
</evidence>
<keyword evidence="4" id="KW-0474">Menaquinone biosynthesis</keyword>
<sequence>MNEKISAADVDRANLDKNPSEVAGMFNKVAKRYDATNAALSFGTVWYWRHELVKTLAPKAGQKVLDLAAGTGRSTASLAKTGADVVGADLSEGMLDVARKTYPDLKFVQANATNLPFEDNAFDAATISFGLRNIVDTRAALKEMARVVRPGGRLLVCEFSHPQNKVFNAAYSTYNRYALPRIARLVSSDDVAYDYLTESITDWPDQESLKRTIGECGWRNVKYRNLTFGIVAFHTALAW</sequence>
<feature type="binding site" evidence="4">
    <location>
        <position position="128"/>
    </location>
    <ligand>
        <name>S-adenosyl-L-methionine</name>
        <dbReference type="ChEBI" id="CHEBI:59789"/>
    </ligand>
</feature>
<feature type="binding site" evidence="4">
    <location>
        <position position="71"/>
    </location>
    <ligand>
        <name>S-adenosyl-L-methionine</name>
        <dbReference type="ChEBI" id="CHEBI:59789"/>
    </ligand>
</feature>
<dbReference type="EMBL" id="JASXSX010000001">
    <property type="protein sequence ID" value="MDT3767092.1"/>
    <property type="molecule type" value="Genomic_DNA"/>
</dbReference>
<dbReference type="InterPro" id="IPR004033">
    <property type="entry name" value="UbiE/COQ5_MeTrFase"/>
</dbReference>
<dbReference type="Pfam" id="PF01209">
    <property type="entry name" value="Ubie_methyltran"/>
    <property type="match status" value="1"/>
</dbReference>
<dbReference type="GO" id="GO:0043770">
    <property type="term" value="F:demethylmenaquinone methyltransferase activity"/>
    <property type="evidence" value="ECO:0007669"/>
    <property type="project" value="UniProtKB-EC"/>
</dbReference>
<keyword evidence="2 4" id="KW-0808">Transferase</keyword>
<comment type="catalytic activity">
    <reaction evidence="4">
        <text>a 2-demethylmenaquinol + S-adenosyl-L-methionine = a menaquinol + S-adenosyl-L-homocysteine + H(+)</text>
        <dbReference type="Rhea" id="RHEA:42640"/>
        <dbReference type="Rhea" id="RHEA-COMP:9539"/>
        <dbReference type="Rhea" id="RHEA-COMP:9563"/>
        <dbReference type="ChEBI" id="CHEBI:15378"/>
        <dbReference type="ChEBI" id="CHEBI:18151"/>
        <dbReference type="ChEBI" id="CHEBI:55437"/>
        <dbReference type="ChEBI" id="CHEBI:57856"/>
        <dbReference type="ChEBI" id="CHEBI:59789"/>
        <dbReference type="EC" id="2.1.1.163"/>
    </reaction>
</comment>
<dbReference type="RefSeq" id="WP_313272422.1">
    <property type="nucleotide sequence ID" value="NZ_JASXSX010000001.1"/>
</dbReference>
<comment type="pathway">
    <text evidence="4">Quinol/quinone metabolism; menaquinone biosynthesis; menaquinol from 1,4-dihydroxy-2-naphthoate: step 2/2.</text>
</comment>
<dbReference type="PANTHER" id="PTHR43591:SF24">
    <property type="entry name" value="2-METHOXY-6-POLYPRENYL-1,4-BENZOQUINOL METHYLASE, MITOCHONDRIAL"/>
    <property type="match status" value="1"/>
</dbReference>